<gene>
    <name evidence="1" type="ORF">Ctob_009954</name>
</gene>
<sequence length="173" mass="19509">MPHNVSVEISTNRGATWTSNHAQFTYYSTRPSIDAFGRAMWGYEPTFTQAAWQVPYAENDFGSIVRELYSPKGHPLNRGRPSKWDSHSDPFHATGESAAWNPVEMDTGDRFEPAEDVQVRASHGIDHGVEGSWGDRRSFLRAHNLVPDVYMKKVVAARARLREQEAYSNTGVI</sequence>
<dbReference type="EMBL" id="JWZX01003162">
    <property type="protein sequence ID" value="KOO23731.1"/>
    <property type="molecule type" value="Genomic_DNA"/>
</dbReference>
<evidence type="ECO:0000313" key="2">
    <source>
        <dbReference type="Proteomes" id="UP000037460"/>
    </source>
</evidence>
<accession>A0A0M0JAX8</accession>
<organism evidence="1 2">
    <name type="scientific">Chrysochromulina tobinii</name>
    <dbReference type="NCBI Taxonomy" id="1460289"/>
    <lineage>
        <taxon>Eukaryota</taxon>
        <taxon>Haptista</taxon>
        <taxon>Haptophyta</taxon>
        <taxon>Prymnesiophyceae</taxon>
        <taxon>Prymnesiales</taxon>
        <taxon>Chrysochromulinaceae</taxon>
        <taxon>Chrysochromulina</taxon>
    </lineage>
</organism>
<dbReference type="Proteomes" id="UP000037460">
    <property type="component" value="Unassembled WGS sequence"/>
</dbReference>
<protein>
    <submittedName>
        <fullName evidence="1">Uncharacterized protein</fullName>
    </submittedName>
</protein>
<proteinExistence type="predicted"/>
<reference evidence="2" key="1">
    <citation type="journal article" date="2015" name="PLoS Genet.">
        <title>Genome Sequence and Transcriptome Analyses of Chrysochromulina tobin: Metabolic Tools for Enhanced Algal Fitness in the Prominent Order Prymnesiales (Haptophyceae).</title>
        <authorList>
            <person name="Hovde B.T."/>
            <person name="Deodato C.R."/>
            <person name="Hunsperger H.M."/>
            <person name="Ryken S.A."/>
            <person name="Yost W."/>
            <person name="Jha R.K."/>
            <person name="Patterson J."/>
            <person name="Monnat R.J. Jr."/>
            <person name="Barlow S.B."/>
            <person name="Starkenburg S.R."/>
            <person name="Cattolico R.A."/>
        </authorList>
    </citation>
    <scope>NUCLEOTIDE SEQUENCE</scope>
    <source>
        <strain evidence="2">CCMP291</strain>
    </source>
</reference>
<comment type="caution">
    <text evidence="1">The sequence shown here is derived from an EMBL/GenBank/DDBJ whole genome shotgun (WGS) entry which is preliminary data.</text>
</comment>
<name>A0A0M0JAX8_9EUKA</name>
<dbReference type="AlphaFoldDB" id="A0A0M0JAX8"/>
<keyword evidence="2" id="KW-1185">Reference proteome</keyword>
<evidence type="ECO:0000313" key="1">
    <source>
        <dbReference type="EMBL" id="KOO23731.1"/>
    </source>
</evidence>